<accession>A0ABD5NUA0</accession>
<dbReference type="Proteomes" id="UP001595846">
    <property type="component" value="Unassembled WGS sequence"/>
</dbReference>
<dbReference type="CDD" id="cd06261">
    <property type="entry name" value="TM_PBP2"/>
    <property type="match status" value="1"/>
</dbReference>
<keyword evidence="6 7" id="KW-0472">Membrane</keyword>
<feature type="transmembrane region" description="Helical" evidence="7">
    <location>
        <begin position="164"/>
        <end position="181"/>
    </location>
</feature>
<dbReference type="Gene3D" id="1.10.3720.10">
    <property type="entry name" value="MetI-like"/>
    <property type="match status" value="1"/>
</dbReference>
<keyword evidence="3" id="KW-1003">Cell membrane</keyword>
<comment type="subcellular location">
    <subcellularLocation>
        <location evidence="1 7">Cell membrane</location>
        <topology evidence="1 7">Multi-pass membrane protein</topology>
    </subcellularLocation>
</comment>
<dbReference type="Pfam" id="PF00528">
    <property type="entry name" value="BPD_transp_1"/>
    <property type="match status" value="1"/>
</dbReference>
<dbReference type="InterPro" id="IPR050366">
    <property type="entry name" value="BP-dependent_transpt_permease"/>
</dbReference>
<feature type="transmembrane region" description="Helical" evidence="7">
    <location>
        <begin position="124"/>
        <end position="152"/>
    </location>
</feature>
<evidence type="ECO:0000256" key="5">
    <source>
        <dbReference type="ARBA" id="ARBA00022989"/>
    </source>
</evidence>
<dbReference type="PROSITE" id="PS50928">
    <property type="entry name" value="ABC_TM1"/>
    <property type="match status" value="1"/>
</dbReference>
<keyword evidence="4 7" id="KW-0812">Transmembrane</keyword>
<dbReference type="SUPFAM" id="SSF161098">
    <property type="entry name" value="MetI-like"/>
    <property type="match status" value="1"/>
</dbReference>
<feature type="transmembrane region" description="Helical" evidence="7">
    <location>
        <begin position="251"/>
        <end position="268"/>
    </location>
</feature>
<reference evidence="9 10" key="1">
    <citation type="journal article" date="2019" name="Int. J. Syst. Evol. Microbiol.">
        <title>The Global Catalogue of Microorganisms (GCM) 10K type strain sequencing project: providing services to taxonomists for standard genome sequencing and annotation.</title>
        <authorList>
            <consortium name="The Broad Institute Genomics Platform"/>
            <consortium name="The Broad Institute Genome Sequencing Center for Infectious Disease"/>
            <person name="Wu L."/>
            <person name="Ma J."/>
        </authorList>
    </citation>
    <scope>NUCLEOTIDE SEQUENCE [LARGE SCALE GENOMIC DNA]</scope>
    <source>
        <strain evidence="9 10">IBRC-M 10256</strain>
    </source>
</reference>
<dbReference type="EMBL" id="JBHSAQ010000016">
    <property type="protein sequence ID" value="MFC3960336.1"/>
    <property type="molecule type" value="Genomic_DNA"/>
</dbReference>
<keyword evidence="10" id="KW-1185">Reference proteome</keyword>
<sequence length="324" mass="35635">MSVHGSEVEDEIDDTGDDRTVDPNVGLSYTFKQVRRDTTARIGLFVISLVFAIAVLTSIDYYVFDYAFAERFLYHPEKDPEVYRPHLPPIGIENTHGSGALEHPLGTDHRGRDILVRLLYGTRIAVTAGLLATLIGFVGGTLTGAVSGYYGGWVDDVLQRAMETLYAIPFLVLVIAFMAAFGQNLMFAMLGIGIISMPVFNRLIRSRVVSVREEEYIKAAKASGIRNRTIILRYIIPNSFAPVLVQGTLQIGYAILAIAGLSFLGFGVQPPTPSWGQMLAQSRDYMLPNPWFSIWPGAAILLTVVAFNTFGDGLQDALDPRIDN</sequence>
<evidence type="ECO:0000256" key="4">
    <source>
        <dbReference type="ARBA" id="ARBA00022692"/>
    </source>
</evidence>
<proteinExistence type="inferred from homology"/>
<dbReference type="RefSeq" id="WP_256532611.1">
    <property type="nucleotide sequence ID" value="NZ_CP101824.1"/>
</dbReference>
<dbReference type="InterPro" id="IPR000515">
    <property type="entry name" value="MetI-like"/>
</dbReference>
<feature type="transmembrane region" description="Helical" evidence="7">
    <location>
        <begin position="42"/>
        <end position="64"/>
    </location>
</feature>
<name>A0ABD5NUA0_9EURY</name>
<organism evidence="9 10">
    <name type="scientific">Halovivax cerinus</name>
    <dbReference type="NCBI Taxonomy" id="1487865"/>
    <lineage>
        <taxon>Archaea</taxon>
        <taxon>Methanobacteriati</taxon>
        <taxon>Methanobacteriota</taxon>
        <taxon>Stenosarchaea group</taxon>
        <taxon>Halobacteria</taxon>
        <taxon>Halobacteriales</taxon>
        <taxon>Natrialbaceae</taxon>
        <taxon>Halovivax</taxon>
    </lineage>
</organism>
<keyword evidence="5 7" id="KW-1133">Transmembrane helix</keyword>
<dbReference type="PANTHER" id="PTHR43386">
    <property type="entry name" value="OLIGOPEPTIDE TRANSPORT SYSTEM PERMEASE PROTEIN APPC"/>
    <property type="match status" value="1"/>
</dbReference>
<comment type="caution">
    <text evidence="9">The sequence shown here is derived from an EMBL/GenBank/DDBJ whole genome shotgun (WGS) entry which is preliminary data.</text>
</comment>
<protein>
    <submittedName>
        <fullName evidence="9">ABC transporter permease</fullName>
    </submittedName>
</protein>
<evidence type="ECO:0000256" key="6">
    <source>
        <dbReference type="ARBA" id="ARBA00023136"/>
    </source>
</evidence>
<evidence type="ECO:0000256" key="7">
    <source>
        <dbReference type="RuleBase" id="RU363032"/>
    </source>
</evidence>
<evidence type="ECO:0000256" key="3">
    <source>
        <dbReference type="ARBA" id="ARBA00022475"/>
    </source>
</evidence>
<dbReference type="GO" id="GO:0005886">
    <property type="term" value="C:plasma membrane"/>
    <property type="evidence" value="ECO:0007669"/>
    <property type="project" value="UniProtKB-SubCell"/>
</dbReference>
<evidence type="ECO:0000256" key="1">
    <source>
        <dbReference type="ARBA" id="ARBA00004651"/>
    </source>
</evidence>
<dbReference type="InterPro" id="IPR035906">
    <property type="entry name" value="MetI-like_sf"/>
</dbReference>
<dbReference type="GeneID" id="73901709"/>
<gene>
    <name evidence="9" type="ORF">ACFOUR_18445</name>
</gene>
<dbReference type="PANTHER" id="PTHR43386:SF1">
    <property type="entry name" value="D,D-DIPEPTIDE TRANSPORT SYSTEM PERMEASE PROTEIN DDPC-RELATED"/>
    <property type="match status" value="1"/>
</dbReference>
<evidence type="ECO:0000313" key="9">
    <source>
        <dbReference type="EMBL" id="MFC3960336.1"/>
    </source>
</evidence>
<evidence type="ECO:0000256" key="2">
    <source>
        <dbReference type="ARBA" id="ARBA00022448"/>
    </source>
</evidence>
<feature type="domain" description="ABC transmembrane type-1" evidence="8">
    <location>
        <begin position="118"/>
        <end position="311"/>
    </location>
</feature>
<evidence type="ECO:0000313" key="10">
    <source>
        <dbReference type="Proteomes" id="UP001595846"/>
    </source>
</evidence>
<dbReference type="AlphaFoldDB" id="A0ABD5NUA0"/>
<evidence type="ECO:0000259" key="8">
    <source>
        <dbReference type="PROSITE" id="PS50928"/>
    </source>
</evidence>
<keyword evidence="2 7" id="KW-0813">Transport</keyword>
<feature type="transmembrane region" description="Helical" evidence="7">
    <location>
        <begin position="289"/>
        <end position="310"/>
    </location>
</feature>
<comment type="similarity">
    <text evidence="7">Belongs to the binding-protein-dependent transport system permease family.</text>
</comment>